<name>A0ABQ9GQ77_9NEOP</name>
<accession>A0ABQ9GQ77</accession>
<gene>
    <name evidence="1" type="ORF">PR048_025032</name>
</gene>
<evidence type="ECO:0000313" key="1">
    <source>
        <dbReference type="EMBL" id="KAJ8874190.1"/>
    </source>
</evidence>
<protein>
    <submittedName>
        <fullName evidence="1">Uncharacterized protein</fullName>
    </submittedName>
</protein>
<dbReference type="EMBL" id="JARBHB010000010">
    <property type="protein sequence ID" value="KAJ8874190.1"/>
    <property type="molecule type" value="Genomic_DNA"/>
</dbReference>
<reference evidence="1 2" key="1">
    <citation type="submission" date="2023-02" db="EMBL/GenBank/DDBJ databases">
        <title>LHISI_Scaffold_Assembly.</title>
        <authorList>
            <person name="Stuart O.P."/>
            <person name="Cleave R."/>
            <person name="Magrath M.J.L."/>
            <person name="Mikheyev A.S."/>
        </authorList>
    </citation>
    <scope>NUCLEOTIDE SEQUENCE [LARGE SCALE GENOMIC DNA]</scope>
    <source>
        <strain evidence="1">Daus_M_001</strain>
        <tissue evidence="1">Leg muscle</tissue>
    </source>
</reference>
<keyword evidence="2" id="KW-1185">Reference proteome</keyword>
<proteinExistence type="predicted"/>
<organism evidence="1 2">
    <name type="scientific">Dryococelus australis</name>
    <dbReference type="NCBI Taxonomy" id="614101"/>
    <lineage>
        <taxon>Eukaryota</taxon>
        <taxon>Metazoa</taxon>
        <taxon>Ecdysozoa</taxon>
        <taxon>Arthropoda</taxon>
        <taxon>Hexapoda</taxon>
        <taxon>Insecta</taxon>
        <taxon>Pterygota</taxon>
        <taxon>Neoptera</taxon>
        <taxon>Polyneoptera</taxon>
        <taxon>Phasmatodea</taxon>
        <taxon>Verophasmatodea</taxon>
        <taxon>Anareolatae</taxon>
        <taxon>Phasmatidae</taxon>
        <taxon>Eurycanthinae</taxon>
        <taxon>Dryococelus</taxon>
    </lineage>
</organism>
<evidence type="ECO:0000313" key="2">
    <source>
        <dbReference type="Proteomes" id="UP001159363"/>
    </source>
</evidence>
<dbReference type="Proteomes" id="UP001159363">
    <property type="component" value="Chromosome 9"/>
</dbReference>
<sequence length="451" mass="50279">MKIHHLSEKADSFAAKLALKYDGPEPGTNRFLKSHLSNIKRFHQPPEVASSPPAPASLGGGAVMYGKVVDCKYALGNWAKRVLNTVAANKLDRCLLNYDCNIGKFDEIEFDYYLPARAYSRNYGFIVYELCWLAGEGMTSISESIVRIHGARRGNGERENSSFAKPNIECIFFIAVACDELFQGKLTLAVCCTLLLANLHFRYCNVVRQLTSQDAYIGLHYTGSCCVHRECTAVSKHQLTLQHFATRHCLIAWIMYSSEQAPAYLAALRHTPLPYSVARNTSPLKQDASEIARTYWEKASTGNPLDQPEIGYKYAKQRADIGQYHAIAESRSQKWACTIADIDSGMTTTGPRKNGTTFYPVQLRKTRPVRISLAEEELLPASGRRAHYFPAGTRQYVSAVLSRGASLVKPCLHTGDAVCAIVPVITSEEALPAFCRRWWKGLLFCSEEDAR</sequence>
<comment type="caution">
    <text evidence="1">The sequence shown here is derived from an EMBL/GenBank/DDBJ whole genome shotgun (WGS) entry which is preliminary data.</text>
</comment>